<dbReference type="Pfam" id="PF00270">
    <property type="entry name" value="DEAD"/>
    <property type="match status" value="1"/>
</dbReference>
<dbReference type="Proteomes" id="UP000823636">
    <property type="component" value="Unassembled WGS sequence"/>
</dbReference>
<dbReference type="AlphaFoldDB" id="A0A9D9E6G3"/>
<feature type="domain" description="Helicase C-terminal" evidence="14">
    <location>
        <begin position="552"/>
        <end position="720"/>
    </location>
</feature>
<dbReference type="SMART" id="SM00490">
    <property type="entry name" value="HELICc"/>
    <property type="match status" value="1"/>
</dbReference>
<comment type="caution">
    <text evidence="15">The sequence shown here is derived from an EMBL/GenBank/DDBJ whole genome shotgun (WGS) entry which is preliminary data.</text>
</comment>
<feature type="binding site" evidence="12">
    <location>
        <position position="555"/>
    </location>
    <ligand>
        <name>Zn(2+)</name>
        <dbReference type="ChEBI" id="CHEBI:29105"/>
        <label>2</label>
    </ligand>
</feature>
<dbReference type="Pfam" id="PF18074">
    <property type="entry name" value="PriA_C"/>
    <property type="match status" value="1"/>
</dbReference>
<dbReference type="InterPro" id="IPR041222">
    <property type="entry name" value="PriA_3primeBD"/>
</dbReference>
<feature type="binding site" evidence="12">
    <location>
        <position position="568"/>
    </location>
    <ligand>
        <name>Zn(2+)</name>
        <dbReference type="ChEBI" id="CHEBI:29105"/>
        <label>1</label>
    </ligand>
</feature>
<feature type="binding site" evidence="12">
    <location>
        <position position="558"/>
    </location>
    <ligand>
        <name>Zn(2+)</name>
        <dbReference type="ChEBI" id="CHEBI:29105"/>
        <label>2</label>
    </ligand>
</feature>
<gene>
    <name evidence="12 15" type="primary">priA</name>
    <name evidence="15" type="ORF">IAC54_07845</name>
</gene>
<dbReference type="Pfam" id="PF00271">
    <property type="entry name" value="Helicase_C"/>
    <property type="match status" value="1"/>
</dbReference>
<keyword evidence="2 12" id="KW-0235">DNA replication</keyword>
<dbReference type="GO" id="GO:0008270">
    <property type="term" value="F:zinc ion binding"/>
    <property type="evidence" value="ECO:0007669"/>
    <property type="project" value="UniProtKB-UniRule"/>
</dbReference>
<dbReference type="Pfam" id="PF18319">
    <property type="entry name" value="Zn_ribbon_PriA"/>
    <property type="match status" value="1"/>
</dbReference>
<keyword evidence="1 12" id="KW-0639">Primosome</keyword>
<reference evidence="15" key="2">
    <citation type="journal article" date="2021" name="PeerJ">
        <title>Extensive microbial diversity within the chicken gut microbiome revealed by metagenomics and culture.</title>
        <authorList>
            <person name="Gilroy R."/>
            <person name="Ravi A."/>
            <person name="Getino M."/>
            <person name="Pursley I."/>
            <person name="Horton D.L."/>
            <person name="Alikhan N.F."/>
            <person name="Baker D."/>
            <person name="Gharbi K."/>
            <person name="Hall N."/>
            <person name="Watson M."/>
            <person name="Adriaenssens E.M."/>
            <person name="Foster-Nyarko E."/>
            <person name="Jarju S."/>
            <person name="Secka A."/>
            <person name="Antonio M."/>
            <person name="Oren A."/>
            <person name="Chaudhuri R.R."/>
            <person name="La Ragione R."/>
            <person name="Hildebrand F."/>
            <person name="Pallen M.J."/>
        </authorList>
    </citation>
    <scope>NUCLEOTIDE SEQUENCE</scope>
    <source>
        <strain evidence="15">G3-4614</strain>
    </source>
</reference>
<dbReference type="InterPro" id="IPR011545">
    <property type="entry name" value="DEAD/DEAH_box_helicase_dom"/>
</dbReference>
<evidence type="ECO:0000256" key="2">
    <source>
        <dbReference type="ARBA" id="ARBA00022705"/>
    </source>
</evidence>
<dbReference type="InterPro" id="IPR014001">
    <property type="entry name" value="Helicase_ATP-bd"/>
</dbReference>
<evidence type="ECO:0000313" key="15">
    <source>
        <dbReference type="EMBL" id="MBO8438790.1"/>
    </source>
</evidence>
<dbReference type="GO" id="GO:0006269">
    <property type="term" value="P:DNA replication, synthesis of primer"/>
    <property type="evidence" value="ECO:0007669"/>
    <property type="project" value="UniProtKB-KW"/>
</dbReference>
<dbReference type="SMART" id="SM00487">
    <property type="entry name" value="DEXDc"/>
    <property type="match status" value="1"/>
</dbReference>
<evidence type="ECO:0000256" key="6">
    <source>
        <dbReference type="ARBA" id="ARBA00022806"/>
    </source>
</evidence>
<evidence type="ECO:0000256" key="10">
    <source>
        <dbReference type="ARBA" id="ARBA00023235"/>
    </source>
</evidence>
<evidence type="ECO:0000256" key="7">
    <source>
        <dbReference type="ARBA" id="ARBA00022833"/>
    </source>
</evidence>
<evidence type="ECO:0000256" key="4">
    <source>
        <dbReference type="ARBA" id="ARBA00022741"/>
    </source>
</evidence>
<dbReference type="CDD" id="cd17929">
    <property type="entry name" value="DEXHc_priA"/>
    <property type="match status" value="1"/>
</dbReference>
<dbReference type="InterPro" id="IPR005259">
    <property type="entry name" value="PriA"/>
</dbReference>
<evidence type="ECO:0000259" key="13">
    <source>
        <dbReference type="PROSITE" id="PS51192"/>
    </source>
</evidence>
<dbReference type="InterPro" id="IPR001650">
    <property type="entry name" value="Helicase_C-like"/>
</dbReference>
<dbReference type="GO" id="GO:0003677">
    <property type="term" value="F:DNA binding"/>
    <property type="evidence" value="ECO:0007669"/>
    <property type="project" value="UniProtKB-UniRule"/>
</dbReference>
<comment type="catalytic activity">
    <reaction evidence="11 12">
        <text>ATP + H2O = ADP + phosphate + H(+)</text>
        <dbReference type="Rhea" id="RHEA:13065"/>
        <dbReference type="ChEBI" id="CHEBI:15377"/>
        <dbReference type="ChEBI" id="CHEBI:15378"/>
        <dbReference type="ChEBI" id="CHEBI:30616"/>
        <dbReference type="ChEBI" id="CHEBI:43474"/>
        <dbReference type="ChEBI" id="CHEBI:456216"/>
        <dbReference type="EC" id="5.6.2.4"/>
    </reaction>
</comment>
<dbReference type="HAMAP" id="MF_00983">
    <property type="entry name" value="PriA"/>
    <property type="match status" value="1"/>
</dbReference>
<keyword evidence="4 12" id="KW-0547">Nucleotide-binding</keyword>
<dbReference type="FunFam" id="3.40.1440.60:FF:000001">
    <property type="entry name" value="Primosomal protein N"/>
    <property type="match status" value="1"/>
</dbReference>
<dbReference type="PROSITE" id="PS51194">
    <property type="entry name" value="HELICASE_CTER"/>
    <property type="match status" value="1"/>
</dbReference>
<evidence type="ECO:0000256" key="11">
    <source>
        <dbReference type="ARBA" id="ARBA00048988"/>
    </source>
</evidence>
<dbReference type="GO" id="GO:0005524">
    <property type="term" value="F:ATP binding"/>
    <property type="evidence" value="ECO:0007669"/>
    <property type="project" value="UniProtKB-UniRule"/>
</dbReference>
<organism evidence="15 16">
    <name type="scientific">Candidatus Caccoplasma merdipullorum</name>
    <dbReference type="NCBI Taxonomy" id="2840718"/>
    <lineage>
        <taxon>Bacteria</taxon>
        <taxon>Pseudomonadati</taxon>
        <taxon>Bacteroidota</taxon>
        <taxon>Bacteroidia</taxon>
        <taxon>Bacteroidales</taxon>
        <taxon>Bacteroidaceae</taxon>
        <taxon>Bacteroidaceae incertae sedis</taxon>
        <taxon>Candidatus Caccoplasma</taxon>
    </lineage>
</organism>
<dbReference type="SUPFAM" id="SSF52540">
    <property type="entry name" value="P-loop containing nucleoside triphosphate hydrolases"/>
    <property type="match status" value="2"/>
</dbReference>
<comment type="similarity">
    <text evidence="12">Belongs to the helicase family. PriA subfamily.</text>
</comment>
<dbReference type="GO" id="GO:0006302">
    <property type="term" value="P:double-strand break repair"/>
    <property type="evidence" value="ECO:0007669"/>
    <property type="project" value="InterPro"/>
</dbReference>
<accession>A0A9D9E6G3</accession>
<dbReference type="InterPro" id="IPR027417">
    <property type="entry name" value="P-loop_NTPase"/>
</dbReference>
<keyword evidence="10 12" id="KW-0413">Isomerase</keyword>
<proteinExistence type="inferred from homology"/>
<feature type="domain" description="Helicase ATP-binding" evidence="13">
    <location>
        <begin position="297"/>
        <end position="465"/>
    </location>
</feature>
<feature type="binding site" evidence="12">
    <location>
        <position position="537"/>
    </location>
    <ligand>
        <name>Zn(2+)</name>
        <dbReference type="ChEBI" id="CHEBI:29105"/>
        <label>2</label>
    </ligand>
</feature>
<dbReference type="Pfam" id="PF17764">
    <property type="entry name" value="PriA_3primeBD"/>
    <property type="match status" value="1"/>
</dbReference>
<dbReference type="GO" id="GO:0043138">
    <property type="term" value="F:3'-5' DNA helicase activity"/>
    <property type="evidence" value="ECO:0007669"/>
    <property type="project" value="UniProtKB-EC"/>
</dbReference>
<dbReference type="FunFam" id="3.40.50.300:FF:000489">
    <property type="entry name" value="Primosome assembly protein PriA"/>
    <property type="match status" value="1"/>
</dbReference>
<evidence type="ECO:0000313" key="16">
    <source>
        <dbReference type="Proteomes" id="UP000823636"/>
    </source>
</evidence>
<dbReference type="EMBL" id="JADIMW010000081">
    <property type="protein sequence ID" value="MBO8438790.1"/>
    <property type="molecule type" value="Genomic_DNA"/>
</dbReference>
<reference evidence="15" key="1">
    <citation type="submission" date="2020-10" db="EMBL/GenBank/DDBJ databases">
        <authorList>
            <person name="Gilroy R."/>
        </authorList>
    </citation>
    <scope>NUCLEOTIDE SEQUENCE</scope>
    <source>
        <strain evidence="15">G3-4614</strain>
    </source>
</reference>
<keyword evidence="3 12" id="KW-0479">Metal-binding</keyword>
<keyword evidence="5 12" id="KW-0378">Hydrolase</keyword>
<dbReference type="Gene3D" id="3.40.1440.60">
    <property type="entry name" value="PriA, 3(prime) DNA-binding domain"/>
    <property type="match status" value="1"/>
</dbReference>
<evidence type="ECO:0000259" key="14">
    <source>
        <dbReference type="PROSITE" id="PS51194"/>
    </source>
</evidence>
<dbReference type="Gene3D" id="3.40.50.300">
    <property type="entry name" value="P-loop containing nucleotide triphosphate hydrolases"/>
    <property type="match status" value="2"/>
</dbReference>
<dbReference type="InterPro" id="IPR041236">
    <property type="entry name" value="PriA_C"/>
</dbReference>
<comment type="subunit">
    <text evidence="12">Component of the replication restart primosome.</text>
</comment>
<feature type="binding site" evidence="12">
    <location>
        <position position="571"/>
    </location>
    <ligand>
        <name>Zn(2+)</name>
        <dbReference type="ChEBI" id="CHEBI:29105"/>
        <label>1</label>
    </ligand>
</feature>
<dbReference type="NCBIfam" id="TIGR00595">
    <property type="entry name" value="priA"/>
    <property type="match status" value="1"/>
</dbReference>
<comment type="function">
    <text evidence="12">Initiates the restart of stalled replication forks, which reloads the replicative helicase on sites other than the origin of replication. Recognizes and binds to abandoned replication forks and remodels them to uncover a helicase loading site. Promotes assembly of the primosome at these replication forks.</text>
</comment>
<feature type="binding site" evidence="12">
    <location>
        <position position="540"/>
    </location>
    <ligand>
        <name>Zn(2+)</name>
        <dbReference type="ChEBI" id="CHEBI:29105"/>
        <label>2</label>
    </ligand>
</feature>
<dbReference type="PROSITE" id="PS51192">
    <property type="entry name" value="HELICASE_ATP_BIND_1"/>
    <property type="match status" value="1"/>
</dbReference>
<evidence type="ECO:0000256" key="9">
    <source>
        <dbReference type="ARBA" id="ARBA00023125"/>
    </source>
</evidence>
<dbReference type="EC" id="5.6.2.4" evidence="12"/>
<evidence type="ECO:0000256" key="12">
    <source>
        <dbReference type="HAMAP-Rule" id="MF_00983"/>
    </source>
</evidence>
<sequence length="821" mass="91779">MSRFADIILPLPLSKYFTYSVPDAFCDMLEIGSRVIVPFGTKKYYTGIVCRLHDTAPSGFETKDIGEVLDPEPILRPAQIKFWEWMSGYYLCAMGDVYKAAVPSGLKLESETKVSVTPGLDESVLEGISDRERRIAEFLKGSGSMILAALSKGCGVKSIMPAIRPLLEKGIISLSEEIKRKYTPKTEIFLRLNIERRNDAMLRKLFDSLSRAEKQMSLLVGYLELSGFARPGMERDVSRAMLLERTGVSAAVLASMLEKGIFSSYKKEVSRLGELPDSTEEAHALNPLQMKAFEEIKRGFAEKGVVLLHGVTSSGKTEIYIHLIEETLRKGQQALFLVPEIALTAQLANRLARVFGNRLGVYHSKFSDNERVEIWNSLLHDGDVRVVLGVRSSIFLPFKNLGLVIVDEEHDGSYKQQEPAPRYNARNAAIMMAAMFNAKTLLGSATPSVESFYNASTGKYALVRLMSRYADISLPKIEIADIGSLRRKKLMNGEISPTLAAEAQKALENGGQVILFRNRRGFAPIVECKECAWVPKCRDCDVSLTYHKRTGQLTCHYCGYSEPMPKRCPSCGSVNLEGIGAGTEHIEEEAAEKFPGYVISRMDLDTTRSRKAYVDIIEDFEKRRSQILIGTQMVTKGLDFGGVRVVGILGADTMLNFPDFRAHERSFQLMEQVAGRAGRQGAQGVVVIQTAQPQHPVIGQVARHDYDAMYAMQIEERRMFGYPPFSRLIDVYLKGGVEMDVERAARIYAARLRSIFGERVLGPDVPPVARIQTMFIRKILLKIETKASVANVREILQRELGLMMETKEFRGISAFYDVDPM</sequence>
<comment type="cofactor">
    <cofactor evidence="12">
        <name>Zn(2+)</name>
        <dbReference type="ChEBI" id="CHEBI:29105"/>
    </cofactor>
    <text evidence="12">Binds 2 zinc ions per subunit.</text>
</comment>
<feature type="binding site" evidence="12">
    <location>
        <position position="531"/>
    </location>
    <ligand>
        <name>Zn(2+)</name>
        <dbReference type="ChEBI" id="CHEBI:29105"/>
        <label>1</label>
    </ligand>
</feature>
<dbReference type="PANTHER" id="PTHR30580:SF0">
    <property type="entry name" value="PRIMOSOMAL PROTEIN N"/>
    <property type="match status" value="1"/>
</dbReference>
<feature type="binding site" evidence="12">
    <location>
        <position position="528"/>
    </location>
    <ligand>
        <name>Zn(2+)</name>
        <dbReference type="ChEBI" id="CHEBI:29105"/>
        <label>1</label>
    </ligand>
</feature>
<dbReference type="PANTHER" id="PTHR30580">
    <property type="entry name" value="PRIMOSOMAL PROTEIN N"/>
    <property type="match status" value="1"/>
</dbReference>
<protein>
    <recommendedName>
        <fullName evidence="12">Replication restart protein PriA</fullName>
    </recommendedName>
    <alternativeName>
        <fullName evidence="12">ATP-dependent DNA helicase PriA</fullName>
        <ecNumber evidence="12">5.6.2.4</ecNumber>
    </alternativeName>
    <alternativeName>
        <fullName evidence="12">DNA 3'-5' helicase PriA</fullName>
    </alternativeName>
</protein>
<name>A0A9D9E6G3_9BACT</name>
<dbReference type="CDD" id="cd18804">
    <property type="entry name" value="SF2_C_priA"/>
    <property type="match status" value="1"/>
</dbReference>
<keyword evidence="8 12" id="KW-0067">ATP-binding</keyword>
<keyword evidence="7 12" id="KW-0862">Zinc</keyword>
<evidence type="ECO:0000256" key="1">
    <source>
        <dbReference type="ARBA" id="ARBA00022515"/>
    </source>
</evidence>
<dbReference type="GO" id="GO:0016787">
    <property type="term" value="F:hydrolase activity"/>
    <property type="evidence" value="ECO:0007669"/>
    <property type="project" value="UniProtKB-KW"/>
</dbReference>
<keyword evidence="6 12" id="KW-0347">Helicase</keyword>
<dbReference type="GO" id="GO:0006310">
    <property type="term" value="P:DNA recombination"/>
    <property type="evidence" value="ECO:0007669"/>
    <property type="project" value="InterPro"/>
</dbReference>
<dbReference type="GO" id="GO:0006270">
    <property type="term" value="P:DNA replication initiation"/>
    <property type="evidence" value="ECO:0007669"/>
    <property type="project" value="TreeGrafter"/>
</dbReference>
<dbReference type="InterPro" id="IPR040498">
    <property type="entry name" value="PriA_CRR"/>
</dbReference>
<keyword evidence="9 12" id="KW-0238">DNA-binding</keyword>
<evidence type="ECO:0000256" key="3">
    <source>
        <dbReference type="ARBA" id="ARBA00022723"/>
    </source>
</evidence>
<dbReference type="GO" id="GO:1990077">
    <property type="term" value="C:primosome complex"/>
    <property type="evidence" value="ECO:0007669"/>
    <property type="project" value="UniProtKB-UniRule"/>
</dbReference>
<dbReference type="InterPro" id="IPR042115">
    <property type="entry name" value="PriA_3primeBD_sf"/>
</dbReference>
<comment type="catalytic activity">
    <reaction evidence="12">
        <text>Couples ATP hydrolysis with the unwinding of duplex DNA by translocating in the 3'-5' direction.</text>
        <dbReference type="EC" id="5.6.2.4"/>
    </reaction>
</comment>
<evidence type="ECO:0000256" key="5">
    <source>
        <dbReference type="ARBA" id="ARBA00022801"/>
    </source>
</evidence>
<evidence type="ECO:0000256" key="8">
    <source>
        <dbReference type="ARBA" id="ARBA00022840"/>
    </source>
</evidence>